<name>A0A849KRX9_9BURK</name>
<evidence type="ECO:0000313" key="2">
    <source>
        <dbReference type="Proteomes" id="UP000552954"/>
    </source>
</evidence>
<dbReference type="EMBL" id="JABFCS010000001">
    <property type="protein sequence ID" value="NNU44589.1"/>
    <property type="molecule type" value="Genomic_DNA"/>
</dbReference>
<dbReference type="AlphaFoldDB" id="A0A849KRX9"/>
<dbReference type="RefSeq" id="WP_171561514.1">
    <property type="nucleotide sequence ID" value="NZ_JABFCS010000001.1"/>
</dbReference>
<reference evidence="1 2" key="1">
    <citation type="submission" date="2020-05" db="EMBL/GenBank/DDBJ databases">
        <authorList>
            <person name="Khan S.A."/>
            <person name="Jeon C.O."/>
            <person name="Chun B.H."/>
        </authorList>
    </citation>
    <scope>NUCLEOTIDE SEQUENCE [LARGE SCALE GENOMIC DNA]</scope>
    <source>
        <strain evidence="1 2">B156</strain>
    </source>
</reference>
<gene>
    <name evidence="1" type="ORF">HK415_17645</name>
</gene>
<proteinExistence type="predicted"/>
<organism evidence="1 2">
    <name type="scientific">Ramlibacter montanisoli</name>
    <dbReference type="NCBI Taxonomy" id="2732512"/>
    <lineage>
        <taxon>Bacteria</taxon>
        <taxon>Pseudomonadati</taxon>
        <taxon>Pseudomonadota</taxon>
        <taxon>Betaproteobacteria</taxon>
        <taxon>Burkholderiales</taxon>
        <taxon>Comamonadaceae</taxon>
        <taxon>Ramlibacter</taxon>
    </lineage>
</organism>
<protein>
    <submittedName>
        <fullName evidence="1">Uncharacterized protein</fullName>
    </submittedName>
</protein>
<keyword evidence="2" id="KW-1185">Reference proteome</keyword>
<dbReference type="Proteomes" id="UP000552954">
    <property type="component" value="Unassembled WGS sequence"/>
</dbReference>
<evidence type="ECO:0000313" key="1">
    <source>
        <dbReference type="EMBL" id="NNU44589.1"/>
    </source>
</evidence>
<accession>A0A849KRX9</accession>
<comment type="caution">
    <text evidence="1">The sequence shown here is derived from an EMBL/GenBank/DDBJ whole genome shotgun (WGS) entry which is preliminary data.</text>
</comment>
<reference evidence="1 2" key="2">
    <citation type="submission" date="2020-06" db="EMBL/GenBank/DDBJ databases">
        <title>Ramlibacter rhizophilus sp. nov., isolated from rhizosphere soil of national flower Mugunghwa from South Korea.</title>
        <authorList>
            <person name="Zheng-Fei Y."/>
            <person name="Huan T."/>
        </authorList>
    </citation>
    <scope>NUCLEOTIDE SEQUENCE [LARGE SCALE GENOMIC DNA]</scope>
    <source>
        <strain evidence="1 2">B156</strain>
    </source>
</reference>
<sequence>MSEATLRELPDAPAGIAAAMPAAPQQACEECVGSGGWYRYEPALEPAPGLLYLSCVHCRGSGRADALRG</sequence>